<evidence type="ECO:0000313" key="2">
    <source>
        <dbReference type="EMBL" id="KAL2474191.1"/>
    </source>
</evidence>
<organism evidence="2 3">
    <name type="scientific">Forsythia ovata</name>
    <dbReference type="NCBI Taxonomy" id="205694"/>
    <lineage>
        <taxon>Eukaryota</taxon>
        <taxon>Viridiplantae</taxon>
        <taxon>Streptophyta</taxon>
        <taxon>Embryophyta</taxon>
        <taxon>Tracheophyta</taxon>
        <taxon>Spermatophyta</taxon>
        <taxon>Magnoliopsida</taxon>
        <taxon>eudicotyledons</taxon>
        <taxon>Gunneridae</taxon>
        <taxon>Pentapetalae</taxon>
        <taxon>asterids</taxon>
        <taxon>lamiids</taxon>
        <taxon>Lamiales</taxon>
        <taxon>Oleaceae</taxon>
        <taxon>Forsythieae</taxon>
        <taxon>Forsythia</taxon>
    </lineage>
</organism>
<dbReference type="Proteomes" id="UP001604277">
    <property type="component" value="Unassembled WGS sequence"/>
</dbReference>
<sequence>MHTGSLFWLVVSGSLRLDFWAELFKVESDTPARRLGCSARPRAPSLQASTSLEHIVFGIASNDRSWPNRKNYVRLWWRPNEMKGCVFLESMPPNTTFDNDKFSDLPSVCVSGDTSRFRYTCRNGLRSAIRVARVVSETVALNHSNVRWFVFGDDDTIFFPDNLVKTLSKYDHGLWYYIGTNSESFVQNKVFSHEMAFGGAGFAISYPLATVLAKVFDSCLERYPHLYGSDGRIHACLAELGVSLTHEPGFHQMDIRGNIFGLLASHPIRPLVSLHHMDAIDPIFPNTTKMKSLDHLFEAARIDPHRIVQQTVCYDRWFSWTISVSWGYAVQVFPKHVLLPDTLRMQETYSPWKKNGLNIHYNLDTREHHPDPCQRPPVFYLDRVSSSRDRIQSTYKKTISENCTYDRASPRKLQEIRVFSHKQELDIKLLQAPRRHCCDVLPNVAESVMEINIRECKNEELISMHP</sequence>
<dbReference type="Gene3D" id="3.90.550.50">
    <property type="match status" value="1"/>
</dbReference>
<dbReference type="InterPro" id="IPR006740">
    <property type="entry name" value="DUF604"/>
</dbReference>
<dbReference type="Pfam" id="PF04646">
    <property type="entry name" value="DUF604"/>
    <property type="match status" value="1"/>
</dbReference>
<accession>A0ABD1QHC3</accession>
<gene>
    <name evidence="2" type="ORF">Fot_49927</name>
</gene>
<comment type="caution">
    <text evidence="2">The sequence shown here is derived from an EMBL/GenBank/DDBJ whole genome shotgun (WGS) entry which is preliminary data.</text>
</comment>
<dbReference type="AlphaFoldDB" id="A0ABD1QHC3"/>
<keyword evidence="3" id="KW-1185">Reference proteome</keyword>
<dbReference type="PANTHER" id="PTHR10811">
    <property type="entry name" value="FRINGE-RELATED"/>
    <property type="match status" value="1"/>
</dbReference>
<keyword evidence="1" id="KW-0732">Signal</keyword>
<reference evidence="3" key="1">
    <citation type="submission" date="2024-07" db="EMBL/GenBank/DDBJ databases">
        <title>Two chromosome-level genome assemblies of Korean endemic species Abeliophyllum distichum and Forsythia ovata (Oleaceae).</title>
        <authorList>
            <person name="Jang H."/>
        </authorList>
    </citation>
    <scope>NUCLEOTIDE SEQUENCE [LARGE SCALE GENOMIC DNA]</scope>
</reference>
<name>A0ABD1QHC3_9LAMI</name>
<dbReference type="FunFam" id="3.90.550.50:FF:000006">
    <property type="entry name" value="Fringe-related protein-like"/>
    <property type="match status" value="1"/>
</dbReference>
<protein>
    <submittedName>
        <fullName evidence="2">Uncharacterized protein</fullName>
    </submittedName>
</protein>
<evidence type="ECO:0000256" key="1">
    <source>
        <dbReference type="SAM" id="SignalP"/>
    </source>
</evidence>
<feature type="chain" id="PRO_5044807701" evidence="1">
    <location>
        <begin position="22"/>
        <end position="466"/>
    </location>
</feature>
<proteinExistence type="predicted"/>
<feature type="signal peptide" evidence="1">
    <location>
        <begin position="1"/>
        <end position="21"/>
    </location>
</feature>
<evidence type="ECO:0000313" key="3">
    <source>
        <dbReference type="Proteomes" id="UP001604277"/>
    </source>
</evidence>
<dbReference type="EMBL" id="JBFOLJ010000015">
    <property type="protein sequence ID" value="KAL2474191.1"/>
    <property type="molecule type" value="Genomic_DNA"/>
</dbReference>